<evidence type="ECO:0000256" key="4">
    <source>
        <dbReference type="ARBA" id="ARBA00022679"/>
    </source>
</evidence>
<comment type="catalytic activity">
    <reaction evidence="1">
        <text>ATP + protein L-histidine = ADP + protein N-phospho-L-histidine.</text>
        <dbReference type="EC" id="2.7.13.3"/>
    </reaction>
</comment>
<dbReference type="PRINTS" id="PR00344">
    <property type="entry name" value="BCTRLSENSOR"/>
</dbReference>
<dbReference type="GO" id="GO:0005524">
    <property type="term" value="F:ATP binding"/>
    <property type="evidence" value="ECO:0007669"/>
    <property type="project" value="UniProtKB-KW"/>
</dbReference>
<dbReference type="Pfam" id="PF00989">
    <property type="entry name" value="PAS"/>
    <property type="match status" value="1"/>
</dbReference>
<dbReference type="SMART" id="SM00388">
    <property type="entry name" value="HisKA"/>
    <property type="match status" value="1"/>
</dbReference>
<dbReference type="SUPFAM" id="SSF47384">
    <property type="entry name" value="Homodimeric domain of signal transducing histidine kinase"/>
    <property type="match status" value="1"/>
</dbReference>
<dbReference type="Pfam" id="PF00512">
    <property type="entry name" value="HisKA"/>
    <property type="match status" value="1"/>
</dbReference>
<dbReference type="EC" id="2.7.13.3" evidence="2"/>
<dbReference type="NCBIfam" id="TIGR00229">
    <property type="entry name" value="sensory_box"/>
    <property type="match status" value="1"/>
</dbReference>
<accession>A0A385YRP7</accession>
<dbReference type="InterPro" id="IPR000014">
    <property type="entry name" value="PAS"/>
</dbReference>
<evidence type="ECO:0000256" key="3">
    <source>
        <dbReference type="ARBA" id="ARBA00022553"/>
    </source>
</evidence>
<dbReference type="InterPro" id="IPR013767">
    <property type="entry name" value="PAS_fold"/>
</dbReference>
<dbReference type="InterPro" id="IPR003661">
    <property type="entry name" value="HisK_dim/P_dom"/>
</dbReference>
<dbReference type="AlphaFoldDB" id="A0A385YRP7"/>
<dbReference type="SUPFAM" id="SSF55874">
    <property type="entry name" value="ATPase domain of HSP90 chaperone/DNA topoisomerase II/histidine kinase"/>
    <property type="match status" value="1"/>
</dbReference>
<protein>
    <recommendedName>
        <fullName evidence="2">histidine kinase</fullName>
        <ecNumber evidence="2">2.7.13.3</ecNumber>
    </recommendedName>
</protein>
<dbReference type="RefSeq" id="WP_119882801.1">
    <property type="nucleotide sequence ID" value="NZ_CP032418.1"/>
</dbReference>
<dbReference type="GO" id="GO:0000155">
    <property type="term" value="F:phosphorelay sensor kinase activity"/>
    <property type="evidence" value="ECO:0007669"/>
    <property type="project" value="InterPro"/>
</dbReference>
<dbReference type="SUPFAM" id="SSF55785">
    <property type="entry name" value="PYP-like sensor domain (PAS domain)"/>
    <property type="match status" value="1"/>
</dbReference>
<dbReference type="Proteomes" id="UP000265725">
    <property type="component" value="Chromosome"/>
</dbReference>
<keyword evidence="12" id="KW-1185">Reference proteome</keyword>
<dbReference type="OrthoDB" id="9815750at2"/>
<dbReference type="Gene3D" id="1.10.287.130">
    <property type="match status" value="1"/>
</dbReference>
<dbReference type="CDD" id="cd00130">
    <property type="entry name" value="PAS"/>
    <property type="match status" value="1"/>
</dbReference>
<keyword evidence="3" id="KW-0597">Phosphoprotein</keyword>
<feature type="domain" description="PAS" evidence="10">
    <location>
        <begin position="127"/>
        <end position="181"/>
    </location>
</feature>
<evidence type="ECO:0000259" key="10">
    <source>
        <dbReference type="PROSITE" id="PS50112"/>
    </source>
</evidence>
<dbReference type="InterPro" id="IPR035965">
    <property type="entry name" value="PAS-like_dom_sf"/>
</dbReference>
<dbReference type="GO" id="GO:0006355">
    <property type="term" value="P:regulation of DNA-templated transcription"/>
    <property type="evidence" value="ECO:0007669"/>
    <property type="project" value="InterPro"/>
</dbReference>
<evidence type="ECO:0000313" key="11">
    <source>
        <dbReference type="EMBL" id="AYC29060.1"/>
    </source>
</evidence>
<dbReference type="InterPro" id="IPR036890">
    <property type="entry name" value="HATPase_C_sf"/>
</dbReference>
<evidence type="ECO:0000256" key="7">
    <source>
        <dbReference type="ARBA" id="ARBA00022840"/>
    </source>
</evidence>
<dbReference type="CDD" id="cd00082">
    <property type="entry name" value="HisKA"/>
    <property type="match status" value="1"/>
</dbReference>
<dbReference type="SMART" id="SM00091">
    <property type="entry name" value="PAS"/>
    <property type="match status" value="1"/>
</dbReference>
<dbReference type="PANTHER" id="PTHR43711">
    <property type="entry name" value="TWO-COMPONENT HISTIDINE KINASE"/>
    <property type="match status" value="1"/>
</dbReference>
<evidence type="ECO:0000256" key="2">
    <source>
        <dbReference type="ARBA" id="ARBA00012438"/>
    </source>
</evidence>
<evidence type="ECO:0000313" key="12">
    <source>
        <dbReference type="Proteomes" id="UP000265725"/>
    </source>
</evidence>
<dbReference type="SMART" id="SM00387">
    <property type="entry name" value="HATPase_c"/>
    <property type="match status" value="1"/>
</dbReference>
<name>A0A385YRP7_9BACL</name>
<evidence type="ECO:0000256" key="8">
    <source>
        <dbReference type="ARBA" id="ARBA00023012"/>
    </source>
</evidence>
<proteinExistence type="predicted"/>
<dbReference type="Gene3D" id="3.30.450.20">
    <property type="entry name" value="PAS domain"/>
    <property type="match status" value="1"/>
</dbReference>
<dbReference type="InterPro" id="IPR050736">
    <property type="entry name" value="Sensor_HK_Regulatory"/>
</dbReference>
<gene>
    <name evidence="11" type="ORF">D3873_03905</name>
</gene>
<feature type="domain" description="Histidine kinase" evidence="9">
    <location>
        <begin position="258"/>
        <end position="465"/>
    </location>
</feature>
<dbReference type="EMBL" id="CP032418">
    <property type="protein sequence ID" value="AYC29060.1"/>
    <property type="molecule type" value="Genomic_DNA"/>
</dbReference>
<dbReference type="InterPro" id="IPR005467">
    <property type="entry name" value="His_kinase_dom"/>
</dbReference>
<dbReference type="PROSITE" id="PS50112">
    <property type="entry name" value="PAS"/>
    <property type="match status" value="1"/>
</dbReference>
<evidence type="ECO:0000256" key="5">
    <source>
        <dbReference type="ARBA" id="ARBA00022741"/>
    </source>
</evidence>
<dbReference type="Gene3D" id="3.30.565.10">
    <property type="entry name" value="Histidine kinase-like ATPase, C-terminal domain"/>
    <property type="match status" value="1"/>
</dbReference>
<keyword evidence="7" id="KW-0067">ATP-binding</keyword>
<evidence type="ECO:0000256" key="1">
    <source>
        <dbReference type="ARBA" id="ARBA00000085"/>
    </source>
</evidence>
<dbReference type="InterPro" id="IPR036097">
    <property type="entry name" value="HisK_dim/P_sf"/>
</dbReference>
<keyword evidence="5" id="KW-0547">Nucleotide-binding</keyword>
<keyword evidence="6" id="KW-0418">Kinase</keyword>
<evidence type="ECO:0000256" key="6">
    <source>
        <dbReference type="ARBA" id="ARBA00022777"/>
    </source>
</evidence>
<organism evidence="11 12">
    <name type="scientific">Paenisporosarcina cavernae</name>
    <dbReference type="NCBI Taxonomy" id="2320858"/>
    <lineage>
        <taxon>Bacteria</taxon>
        <taxon>Bacillati</taxon>
        <taxon>Bacillota</taxon>
        <taxon>Bacilli</taxon>
        <taxon>Bacillales</taxon>
        <taxon>Caryophanaceae</taxon>
        <taxon>Paenisporosarcina</taxon>
    </lineage>
</organism>
<keyword evidence="4" id="KW-0808">Transferase</keyword>
<dbReference type="PROSITE" id="PS50109">
    <property type="entry name" value="HIS_KIN"/>
    <property type="match status" value="1"/>
</dbReference>
<keyword evidence="8" id="KW-0902">Two-component regulatory system</keyword>
<dbReference type="KEGG" id="paek:D3873_03905"/>
<dbReference type="PANTHER" id="PTHR43711:SF1">
    <property type="entry name" value="HISTIDINE KINASE 1"/>
    <property type="match status" value="1"/>
</dbReference>
<sequence>MQLLGNKMYQTFDFLFQDIRDPVAVIGQDLQVKIYNIAAGKEFGDRIKVNKPLRLCKSQQDNMISFIADMKKPEKEICSCSFTDTVNNMDYLIEGIFQSSQEYFVLRFRNKKEVKQNRRVYPFPLSFEAIMNASPSGIIVTAKDGQIIKMNHVVEKLLGIPIAKLSGKSDQLLMRLFPEEKMETFHFFQLLSQHKLAEMTRKYCHPNGQIYYLEFSTHYNEELNSYVTILRDRSSQMKKELDLTHKDSLSTLGEMAASIAHEIRNPLTSLKGFTKLIEDAIHDDGKPYLDIIHSEIERMESILNEFLILSKPKNRSFHFVSISTIVEQIIEFMTPQANMNNVQITYECQNKEADCILGEEAEIKKVFINMIKNAIEVMKSGGHLRVSQKLTEHQQVKLTFQDEGCGMSKEVMEKVFTAFYTTKEQGTGLGLSHAYQTMKEHDGSIEVESEVGKGSAFHLYFPVYQFGKEEMEQNLTKPMTVHSWV</sequence>
<reference evidence="12" key="1">
    <citation type="submission" date="2018-09" db="EMBL/GenBank/DDBJ databases">
        <authorList>
            <person name="Zhu H."/>
        </authorList>
    </citation>
    <scope>NUCLEOTIDE SEQUENCE [LARGE SCALE GENOMIC DNA]</scope>
    <source>
        <strain evidence="12">K2R23-3</strain>
    </source>
</reference>
<dbReference type="InterPro" id="IPR003594">
    <property type="entry name" value="HATPase_dom"/>
</dbReference>
<dbReference type="Pfam" id="PF02518">
    <property type="entry name" value="HATPase_c"/>
    <property type="match status" value="1"/>
</dbReference>
<dbReference type="InterPro" id="IPR004358">
    <property type="entry name" value="Sig_transdc_His_kin-like_C"/>
</dbReference>
<evidence type="ECO:0000259" key="9">
    <source>
        <dbReference type="PROSITE" id="PS50109"/>
    </source>
</evidence>